<feature type="signal peptide" evidence="2">
    <location>
        <begin position="1"/>
        <end position="27"/>
    </location>
</feature>
<protein>
    <recommendedName>
        <fullName evidence="7">Glycoside hydrolase family 92 protein</fullName>
    </recommendedName>
</protein>
<dbReference type="InterPro" id="IPR012939">
    <property type="entry name" value="Glyco_hydro_92"/>
</dbReference>
<dbReference type="FunFam" id="1.20.1050.60:FF:000002">
    <property type="entry name" value="Glycosyl hydrolase family 92"/>
    <property type="match status" value="1"/>
</dbReference>
<keyword evidence="6" id="KW-1185">Reference proteome</keyword>
<dbReference type="GO" id="GO:0000224">
    <property type="term" value="F:peptide-N4-(N-acetyl-beta-glucosaminyl)asparagine amidase activity"/>
    <property type="evidence" value="ECO:0007669"/>
    <property type="project" value="TreeGrafter"/>
</dbReference>
<evidence type="ECO:0008006" key="7">
    <source>
        <dbReference type="Google" id="ProtNLM"/>
    </source>
</evidence>
<dbReference type="GO" id="GO:0006516">
    <property type="term" value="P:glycoprotein catabolic process"/>
    <property type="evidence" value="ECO:0007669"/>
    <property type="project" value="TreeGrafter"/>
</dbReference>
<organism evidence="5 6">
    <name type="scientific">Diplocarpon rosae</name>
    <dbReference type="NCBI Taxonomy" id="946125"/>
    <lineage>
        <taxon>Eukaryota</taxon>
        <taxon>Fungi</taxon>
        <taxon>Dikarya</taxon>
        <taxon>Ascomycota</taxon>
        <taxon>Pezizomycotina</taxon>
        <taxon>Leotiomycetes</taxon>
        <taxon>Helotiales</taxon>
        <taxon>Drepanopezizaceae</taxon>
        <taxon>Diplocarpon</taxon>
    </lineage>
</organism>
<feature type="chain" id="PRO_5042106214" description="Glycoside hydrolase family 92 protein" evidence="2">
    <location>
        <begin position="28"/>
        <end position="795"/>
    </location>
</feature>
<dbReference type="FunFam" id="1.20.1610.10:FF:000002">
    <property type="entry name" value="Alpha-1,2-mannosidase family protein"/>
    <property type="match status" value="1"/>
</dbReference>
<evidence type="ECO:0000259" key="4">
    <source>
        <dbReference type="Pfam" id="PF17678"/>
    </source>
</evidence>
<feature type="domain" description="Glycosyl hydrolase family 92" evidence="3">
    <location>
        <begin position="293"/>
        <end position="774"/>
    </location>
</feature>
<dbReference type="GO" id="GO:0005829">
    <property type="term" value="C:cytosol"/>
    <property type="evidence" value="ECO:0007669"/>
    <property type="project" value="TreeGrafter"/>
</dbReference>
<dbReference type="SUPFAM" id="SSF48208">
    <property type="entry name" value="Six-hairpin glycosidases"/>
    <property type="match status" value="1"/>
</dbReference>
<comment type="caution">
    <text evidence="5">The sequence shown here is derived from an EMBL/GenBank/DDBJ whole genome shotgun (WGS) entry which is preliminary data.</text>
</comment>
<dbReference type="GO" id="GO:0005975">
    <property type="term" value="P:carbohydrate metabolic process"/>
    <property type="evidence" value="ECO:0007669"/>
    <property type="project" value="InterPro"/>
</dbReference>
<dbReference type="InterPro" id="IPR014718">
    <property type="entry name" value="GH-type_carb-bd"/>
</dbReference>
<dbReference type="Proteomes" id="UP001285354">
    <property type="component" value="Unassembled WGS sequence"/>
</dbReference>
<proteinExistence type="predicted"/>
<dbReference type="FunFam" id="3.30.2080.10:FF:000001">
    <property type="entry name" value="Alpha-1,2-mannosidase subfamily"/>
    <property type="match status" value="1"/>
</dbReference>
<dbReference type="Gene3D" id="2.70.98.10">
    <property type="match status" value="1"/>
</dbReference>
<evidence type="ECO:0000259" key="3">
    <source>
        <dbReference type="Pfam" id="PF07971"/>
    </source>
</evidence>
<dbReference type="Gene3D" id="3.30.2080.10">
    <property type="entry name" value="GH92 mannosidase domain"/>
    <property type="match status" value="1"/>
</dbReference>
<feature type="region of interest" description="Disordered" evidence="1">
    <location>
        <begin position="774"/>
        <end position="795"/>
    </location>
</feature>
<dbReference type="InterPro" id="IPR041371">
    <property type="entry name" value="GH92_N"/>
</dbReference>
<name>A0AAD9SZL0_9HELO</name>
<dbReference type="PANTHER" id="PTHR12143">
    <property type="entry name" value="PEPTIDE N-GLYCANASE PNGASE -RELATED"/>
    <property type="match status" value="1"/>
</dbReference>
<feature type="domain" description="Glycosyl hydrolase family 92 N-terminal" evidence="4">
    <location>
        <begin position="46"/>
        <end position="287"/>
    </location>
</feature>
<reference evidence="5" key="1">
    <citation type="submission" date="2023-06" db="EMBL/GenBank/DDBJ databases">
        <title>Draft genome of Marssonina rosae.</title>
        <authorList>
            <person name="Cheng Q."/>
        </authorList>
    </citation>
    <scope>NUCLEOTIDE SEQUENCE</scope>
    <source>
        <strain evidence="5">R4</strain>
    </source>
</reference>
<evidence type="ECO:0000313" key="5">
    <source>
        <dbReference type="EMBL" id="KAK2626427.1"/>
    </source>
</evidence>
<dbReference type="Gene3D" id="1.20.1610.10">
    <property type="entry name" value="alpha-1,2-mannosidases domains"/>
    <property type="match status" value="1"/>
</dbReference>
<dbReference type="Gene3D" id="1.20.1050.60">
    <property type="entry name" value="alpha-1,2-mannosidase"/>
    <property type="match status" value="1"/>
</dbReference>
<dbReference type="InterPro" id="IPR005887">
    <property type="entry name" value="GH92_a_mannosidase_put"/>
</dbReference>
<accession>A0AAD9SZL0</accession>
<sequence length="795" mass="87465">MRHVQRLVSCACALIFPYLLYVRPWSAISQPAVRYGRNGADSIDQVNMFIGTKNGGHAFPGASLPYGMAKASADCVGEPHGGFASDDSDITGFSHMHDSGTGGAISLGNFPILPQYCAENNMTTCKFTQNQRRVARGEYRASPGYFDITLADGIRGEATVTAHTALYRFTFPKNVSSTGSLLRPVITLDLNDLAGKRIGGAQVSVDSESGRISGSGSFAPSFGTGRFELHFCMDFSGAALPESNIWEGHGSLVSESERNFMGSSPGGTLSLFTPPANEHLLVRVGLSFISPAQACRNAESEIPKFDFGKVKKAAEREWQKKFDVIQTVSGGTDKDLEVIFWSGFYRTMLSPQDYTGENPLWESSEPYFDSFYCIWDSFRSQHPFLTLVDPDEQSRMVRALIDIWKFEGKLPDCRMSLNPGFTQGGSNADVVIADAYVKKLAGPIDWNLAYRAVVSDAEDQLDNWNSAGRGSLASWKSLKFVPTNDRLDTGAGLKTRTISRTVEFAYNDFCIASMAKGLGQAEDQAKYLGRAGNWENLFNPTQNSSINGVDTGFVGFLQPRNADGSWGYQDPARCSPLLLPDSCYLDGGGGETYEGSCWLYTFYAPQDMAKLIDLLGGKEKFIKRLDFLHESGLLYMGDEQAFLTVFLYHYAGRPALSARRAHAYIPKEFNNTVNGIPGNDDSGAMGSFVTLTMMGVFPNPGQDVYFITPPFFQEISVVNSQTGKKATMRNINFDPEYKNIYIQKVTRDGIPWSQNWIDHSFFTEGGVLELTLGPEESEWGTRDEDLPPSMSTSKS</sequence>
<evidence type="ECO:0000256" key="2">
    <source>
        <dbReference type="SAM" id="SignalP"/>
    </source>
</evidence>
<dbReference type="GO" id="GO:0005634">
    <property type="term" value="C:nucleus"/>
    <property type="evidence" value="ECO:0007669"/>
    <property type="project" value="TreeGrafter"/>
</dbReference>
<keyword evidence="2" id="KW-0732">Signal</keyword>
<evidence type="ECO:0000256" key="1">
    <source>
        <dbReference type="SAM" id="MobiDB-lite"/>
    </source>
</evidence>
<dbReference type="GO" id="GO:0030246">
    <property type="term" value="F:carbohydrate binding"/>
    <property type="evidence" value="ECO:0007669"/>
    <property type="project" value="InterPro"/>
</dbReference>
<dbReference type="NCBIfam" id="TIGR01180">
    <property type="entry name" value="aman2_put"/>
    <property type="match status" value="1"/>
</dbReference>
<dbReference type="AlphaFoldDB" id="A0AAD9SZL0"/>
<evidence type="ECO:0000313" key="6">
    <source>
        <dbReference type="Proteomes" id="UP001285354"/>
    </source>
</evidence>
<dbReference type="Pfam" id="PF07971">
    <property type="entry name" value="Glyco_hydro_92"/>
    <property type="match status" value="1"/>
</dbReference>
<dbReference type="InterPro" id="IPR008928">
    <property type="entry name" value="6-hairpin_glycosidase_sf"/>
</dbReference>
<dbReference type="EMBL" id="JAUBYV010000006">
    <property type="protein sequence ID" value="KAK2626427.1"/>
    <property type="molecule type" value="Genomic_DNA"/>
</dbReference>
<dbReference type="InterPro" id="IPR050883">
    <property type="entry name" value="PNGase"/>
</dbReference>
<dbReference type="Pfam" id="PF17678">
    <property type="entry name" value="Glyco_hydro_92N"/>
    <property type="match status" value="1"/>
</dbReference>
<gene>
    <name evidence="5" type="ORF">QTJ16_004689</name>
</gene>
<dbReference type="PANTHER" id="PTHR12143:SF42">
    <property type="entry name" value="PUTATIVE SUBFAMILY (AFU_ORTHOLOGUE AFUA_6G13760)-RELATED"/>
    <property type="match status" value="1"/>
</dbReference>